<comment type="caution">
    <text evidence="2">The sequence shown here is derived from an EMBL/GenBank/DDBJ whole genome shotgun (WGS) entry which is preliminary data.</text>
</comment>
<protein>
    <submittedName>
        <fullName evidence="2">Ser/Thr protein kinase</fullName>
    </submittedName>
</protein>
<dbReference type="AlphaFoldDB" id="M0I5I9"/>
<dbReference type="PANTHER" id="PTHR34512:SF30">
    <property type="entry name" value="OUTER MEMBRANE PROTEIN ASSEMBLY FACTOR BAMB"/>
    <property type="match status" value="1"/>
</dbReference>
<dbReference type="EMBL" id="AOLN01000018">
    <property type="protein sequence ID" value="ELZ91293.1"/>
    <property type="molecule type" value="Genomic_DNA"/>
</dbReference>
<dbReference type="STRING" id="662479.C440_13304"/>
<dbReference type="Proteomes" id="UP000011550">
    <property type="component" value="Unassembled WGS sequence"/>
</dbReference>
<keyword evidence="2" id="KW-0418">Kinase</keyword>
<feature type="domain" description="Pyrrolo-quinoline quinone repeat" evidence="1">
    <location>
        <begin position="61"/>
        <end position="185"/>
    </location>
</feature>
<proteinExistence type="predicted"/>
<dbReference type="SUPFAM" id="SSF50998">
    <property type="entry name" value="Quinoprotein alcohol dehydrogenase-like"/>
    <property type="match status" value="1"/>
</dbReference>
<evidence type="ECO:0000313" key="2">
    <source>
        <dbReference type="EMBL" id="ELZ91293.1"/>
    </source>
</evidence>
<dbReference type="SMART" id="SM00564">
    <property type="entry name" value="PQQ"/>
    <property type="match status" value="4"/>
</dbReference>
<dbReference type="PATRIC" id="fig|662479.7.peg.2690"/>
<dbReference type="InterPro" id="IPR018391">
    <property type="entry name" value="PQQ_b-propeller_rpt"/>
</dbReference>
<dbReference type="Pfam" id="PF13360">
    <property type="entry name" value="PQQ_2"/>
    <property type="match status" value="1"/>
</dbReference>
<evidence type="ECO:0000259" key="1">
    <source>
        <dbReference type="Pfam" id="PF13360"/>
    </source>
</evidence>
<name>M0I5I9_9EURY</name>
<accession>M0I5I9</accession>
<dbReference type="InterPro" id="IPR015943">
    <property type="entry name" value="WD40/YVTN_repeat-like_dom_sf"/>
</dbReference>
<evidence type="ECO:0000313" key="3">
    <source>
        <dbReference type="Proteomes" id="UP000011550"/>
    </source>
</evidence>
<dbReference type="GO" id="GO:0016301">
    <property type="term" value="F:kinase activity"/>
    <property type="evidence" value="ECO:0007669"/>
    <property type="project" value="UniProtKB-KW"/>
</dbReference>
<dbReference type="InterPro" id="IPR002372">
    <property type="entry name" value="PQQ_rpt_dom"/>
</dbReference>
<sequence>MTDVFTAGDQVFATNGRRNVYALTAGSGEKQWAIETDVAVSVETVTEDNVLVEAYDDQREESTLFALDRSSGEENWRFERDEHTLGPVVLAGGHALVEAADRTGTVFALDPATGEIHWQFECDASLSDAPLVFDGKVYLASQSGTIHRLELSSGTETRSYQTESSDNNLTHNSAGLYYFDGAVVYGITRSLKPA</sequence>
<organism evidence="2 3">
    <name type="scientific">Haloferax mucosum ATCC BAA-1512</name>
    <dbReference type="NCBI Taxonomy" id="662479"/>
    <lineage>
        <taxon>Archaea</taxon>
        <taxon>Methanobacteriati</taxon>
        <taxon>Methanobacteriota</taxon>
        <taxon>Stenosarchaea group</taxon>
        <taxon>Halobacteria</taxon>
        <taxon>Halobacteriales</taxon>
        <taxon>Haloferacaceae</taxon>
        <taxon>Haloferax</taxon>
    </lineage>
</organism>
<dbReference type="InterPro" id="IPR011047">
    <property type="entry name" value="Quinoprotein_ADH-like_sf"/>
</dbReference>
<dbReference type="Gene3D" id="2.130.10.10">
    <property type="entry name" value="YVTN repeat-like/Quinoprotein amine dehydrogenase"/>
    <property type="match status" value="1"/>
</dbReference>
<dbReference type="PANTHER" id="PTHR34512">
    <property type="entry name" value="CELL SURFACE PROTEIN"/>
    <property type="match status" value="1"/>
</dbReference>
<keyword evidence="2" id="KW-0808">Transferase</keyword>
<reference evidence="2 3" key="1">
    <citation type="journal article" date="2014" name="PLoS Genet.">
        <title>Phylogenetically driven sequencing of extremely halophilic archaea reveals strategies for static and dynamic osmo-response.</title>
        <authorList>
            <person name="Becker E.A."/>
            <person name="Seitzer P.M."/>
            <person name="Tritt A."/>
            <person name="Larsen D."/>
            <person name="Krusor M."/>
            <person name="Yao A.I."/>
            <person name="Wu D."/>
            <person name="Madern D."/>
            <person name="Eisen J.A."/>
            <person name="Darling A.E."/>
            <person name="Facciotti M.T."/>
        </authorList>
    </citation>
    <scope>NUCLEOTIDE SEQUENCE [LARGE SCALE GENOMIC DNA]</scope>
    <source>
        <strain evidence="2 3">ATCC BAA-1512</strain>
    </source>
</reference>
<keyword evidence="3" id="KW-1185">Reference proteome</keyword>
<gene>
    <name evidence="2" type="ORF">C440_13304</name>
</gene>